<evidence type="ECO:0000313" key="2">
    <source>
        <dbReference type="EMBL" id="CAL1542000.1"/>
    </source>
</evidence>
<dbReference type="EMBL" id="CAXITT010000465">
    <property type="protein sequence ID" value="CAL1542000.1"/>
    <property type="molecule type" value="Genomic_DNA"/>
</dbReference>
<keyword evidence="1" id="KW-0732">Signal</keyword>
<organism evidence="2 3">
    <name type="scientific">Lymnaea stagnalis</name>
    <name type="common">Great pond snail</name>
    <name type="synonym">Helix stagnalis</name>
    <dbReference type="NCBI Taxonomy" id="6523"/>
    <lineage>
        <taxon>Eukaryota</taxon>
        <taxon>Metazoa</taxon>
        <taxon>Spiralia</taxon>
        <taxon>Lophotrochozoa</taxon>
        <taxon>Mollusca</taxon>
        <taxon>Gastropoda</taxon>
        <taxon>Heterobranchia</taxon>
        <taxon>Euthyneura</taxon>
        <taxon>Panpulmonata</taxon>
        <taxon>Hygrophila</taxon>
        <taxon>Lymnaeoidea</taxon>
        <taxon>Lymnaeidae</taxon>
        <taxon>Lymnaea</taxon>
    </lineage>
</organism>
<feature type="chain" id="PRO_5043729816" evidence="1">
    <location>
        <begin position="26"/>
        <end position="158"/>
    </location>
</feature>
<evidence type="ECO:0000313" key="3">
    <source>
        <dbReference type="Proteomes" id="UP001497497"/>
    </source>
</evidence>
<dbReference type="AlphaFoldDB" id="A0AAV2IAZ2"/>
<keyword evidence="3" id="KW-1185">Reference proteome</keyword>
<reference evidence="2 3" key="1">
    <citation type="submission" date="2024-04" db="EMBL/GenBank/DDBJ databases">
        <authorList>
            <consortium name="Genoscope - CEA"/>
            <person name="William W."/>
        </authorList>
    </citation>
    <scope>NUCLEOTIDE SEQUENCE [LARGE SCALE GENOMIC DNA]</scope>
</reference>
<evidence type="ECO:0000256" key="1">
    <source>
        <dbReference type="SAM" id="SignalP"/>
    </source>
</evidence>
<sequence>MNEALGLTPLLLMLVLGVSPRWSTGLVSASPELDVFSENPDVSDIDRADREGEEWDAGFFRGGQPIDDAFSGYESPFWSDGNFPWLTGGDGPGRERSDLYGNPDWSAAAQYDPVSDTYDRAGLDHPTAKDQGYLDSYYHAILDVREFNDNSPAVTCHG</sequence>
<feature type="signal peptide" evidence="1">
    <location>
        <begin position="1"/>
        <end position="25"/>
    </location>
</feature>
<accession>A0AAV2IAZ2</accession>
<comment type="caution">
    <text evidence="2">The sequence shown here is derived from an EMBL/GenBank/DDBJ whole genome shotgun (WGS) entry which is preliminary data.</text>
</comment>
<feature type="non-terminal residue" evidence="2">
    <location>
        <position position="158"/>
    </location>
</feature>
<gene>
    <name evidence="2" type="ORF">GSLYS_00015606001</name>
</gene>
<dbReference type="Proteomes" id="UP001497497">
    <property type="component" value="Unassembled WGS sequence"/>
</dbReference>
<name>A0AAV2IAZ2_LYMST</name>
<protein>
    <submittedName>
        <fullName evidence="2">Uncharacterized protein</fullName>
    </submittedName>
</protein>
<proteinExistence type="predicted"/>